<evidence type="ECO:0000256" key="5">
    <source>
        <dbReference type="SAM" id="MobiDB-lite"/>
    </source>
</evidence>
<dbReference type="SUPFAM" id="SSF52821">
    <property type="entry name" value="Rhodanese/Cell cycle control phosphatase"/>
    <property type="match status" value="1"/>
</dbReference>
<dbReference type="SUPFAM" id="SSF54001">
    <property type="entry name" value="Cysteine proteinases"/>
    <property type="match status" value="1"/>
</dbReference>
<evidence type="ECO:0000256" key="3">
    <source>
        <dbReference type="ARBA" id="ARBA00012759"/>
    </source>
</evidence>
<evidence type="ECO:0000259" key="6">
    <source>
        <dbReference type="PROSITE" id="PS50235"/>
    </source>
</evidence>
<feature type="region of interest" description="Disordered" evidence="5">
    <location>
        <begin position="932"/>
        <end position="1012"/>
    </location>
</feature>
<feature type="region of interest" description="Disordered" evidence="5">
    <location>
        <begin position="560"/>
        <end position="591"/>
    </location>
</feature>
<feature type="compositionally biased region" description="Pro residues" evidence="5">
    <location>
        <begin position="290"/>
        <end position="305"/>
    </location>
</feature>
<sequence length="1402" mass="161395">MEARRIQLHLGKCIEDLDNLHNVPDLKTKKVKLLCKTAQKLLESAEQAREKGDEEYSYVYYMKYLRVIGFISKDQDYQRHKKYYTDMLGPKNPNKAIDAAEKLKNSLIERYSKEQKAKRLNDIKEHEEIKQKIEDSRKKVMEAAPPSDTSLQVTLPGPDEVTIKCEQLYAILKSGKVKVMILDARPRDDFVRSHINHHACISVPEEVITPGRSANILEQNLPAESRAVWAGRAAVELIVMLDWGSRAAIPGQALYLLKTILLKWDVKVQYARAPLALWGATPSGCCATPRSPPPPPRAPRPPPPGTCSVSCGVLDEQYDGLDGVLGQKECEIEYPSWTDIAAPASGVPPQTVNRNKLGEPVVDRSSKAAAVQVYRERSRSMAQILERQETIADTSLTLEMQRIECEQDSETIADTSLTLEMQRIACEQEAIADTSLTLEMQRIECEQEAIADTSLTLEMQRIECEQESIADTSLTLEMQRIECEQERIADTSLTLEMQRIECEQDWEKTRVQQETAERDELKALFQLREQEIISQLMQLENKQYDMEQENQSLREKLEEYQRKEKEEAEQLAETITSSSAPAQSDLQQSETARLLQDHQLVTADLALKRQRIQQVEAQRARLDRTRERLEAQRKRRLAQARASRKPVEKTRGIQQVEAQRARLDRTRERLEAQRKRRLAQARASRKPVEKTRDLHRDIQQVEAQRARLEAQRKRRLAQARASRKPVEKRETAVEYVHRGIQQVEAQRARLDRTRERLEAQRKRRLAQARASRKPVEKTRDLHRDIQQVEAQRARLEAQRKRRLAQARASRKPVEKRETAVEYVHRGIQQVEAQRARLDRTRERLEAQRKRRLAQARASRKPVEKTRDLHRDIQQVEAQRARLEAQRKRRLAQARASRKPVEKRETAVEYVHRGIQQVEAQRARLDRTRERLEAQRKRRLAQARASRKPVEKDEDGDTYMVSPGDSPPPGLNRSHSSPNIAKISSDEDEPAVPTFDRSTKPVPKVAPSSDLKQRDFQPVWGDVSRGLTGLKNLGNTCYMNSIIQCLNNTAILVNYFCNGQYLQHVNSTVMQETHSIASAVTLTAASPANPVNARLWQRGLRVGWEMTVYELWVTISHGTRGQIAEELAAVVRALWSGQYRFIATKDLRNEVGKHQRAFRGCEQQDSHEFLTILMDWLHDDLQVPTHQPTKETLPPAEKAWQEYTKCKESLVLRLFYGQMKSSVHCKTCSASSLTYESFSNLSLELPSKHNRCTLQDCLNLYLHGETIPGWNCPNCKEKRDAVKKLDISRLPPILVIHFKRFYVDPKEYMCNAYRKKQTYIDFPLEDLDMRPFSLHGSSNQLYNLYAVSNHYGSMEGGHYTAYCKSSVYGKWYKYDDHVVTEIPASEVKSSAAYILFYTSRSVT</sequence>
<dbReference type="Proteomes" id="UP000653454">
    <property type="component" value="Unassembled WGS sequence"/>
</dbReference>
<dbReference type="Pfam" id="PF08969">
    <property type="entry name" value="USP8_dimer"/>
    <property type="match status" value="1"/>
</dbReference>
<comment type="catalytic activity">
    <reaction evidence="1">
        <text>Thiol-dependent hydrolysis of ester, thioester, amide, peptide and isopeptide bonds formed by the C-terminal Gly of ubiquitin (a 76-residue protein attached to proteins as an intracellular targeting signal).</text>
        <dbReference type="EC" id="3.4.19.12"/>
    </reaction>
</comment>
<feature type="compositionally biased region" description="Basic residues" evidence="5">
    <location>
        <begin position="935"/>
        <end position="946"/>
    </location>
</feature>
<dbReference type="GO" id="GO:0016579">
    <property type="term" value="P:protein deubiquitination"/>
    <property type="evidence" value="ECO:0007669"/>
    <property type="project" value="InterPro"/>
</dbReference>
<dbReference type="InterPro" id="IPR018200">
    <property type="entry name" value="USP_CS"/>
</dbReference>
<evidence type="ECO:0000313" key="7">
    <source>
        <dbReference type="EMBL" id="CAG9135422.1"/>
    </source>
</evidence>
<name>A0A8S4G929_PLUXY</name>
<dbReference type="Gene3D" id="1.20.58.80">
    <property type="entry name" value="Phosphotransferase system, lactose/cellobiose-type IIA subunit"/>
    <property type="match status" value="1"/>
</dbReference>
<keyword evidence="8" id="KW-1185">Reference proteome</keyword>
<dbReference type="SUPFAM" id="SSF140856">
    <property type="entry name" value="USP8 N-terminal domain-like"/>
    <property type="match status" value="1"/>
</dbReference>
<dbReference type="GO" id="GO:0004843">
    <property type="term" value="F:cysteine-type deubiquitinase activity"/>
    <property type="evidence" value="ECO:0007669"/>
    <property type="project" value="UniProtKB-EC"/>
</dbReference>
<dbReference type="PROSITE" id="PS00973">
    <property type="entry name" value="USP_2"/>
    <property type="match status" value="1"/>
</dbReference>
<dbReference type="InterPro" id="IPR001394">
    <property type="entry name" value="Peptidase_C19_UCH"/>
</dbReference>
<dbReference type="InterPro" id="IPR050185">
    <property type="entry name" value="Ub_carboxyl-term_hydrolase"/>
</dbReference>
<evidence type="ECO:0000256" key="1">
    <source>
        <dbReference type="ARBA" id="ARBA00000707"/>
    </source>
</evidence>
<dbReference type="PANTHER" id="PTHR21646">
    <property type="entry name" value="UBIQUITIN CARBOXYL-TERMINAL HYDROLASE"/>
    <property type="match status" value="1"/>
</dbReference>
<dbReference type="Gene3D" id="3.40.250.10">
    <property type="entry name" value="Rhodanese-like domain"/>
    <property type="match status" value="1"/>
</dbReference>
<feature type="compositionally biased region" description="Basic residues" evidence="5">
    <location>
        <begin position="848"/>
        <end position="859"/>
    </location>
</feature>
<dbReference type="CDD" id="cd02674">
    <property type="entry name" value="Peptidase_C19R"/>
    <property type="match status" value="1"/>
</dbReference>
<feature type="region of interest" description="Disordered" evidence="5">
    <location>
        <begin position="637"/>
        <end position="661"/>
    </location>
</feature>
<dbReference type="InterPro" id="IPR038765">
    <property type="entry name" value="Papain-like_cys_pep_sf"/>
</dbReference>
<protein>
    <recommendedName>
        <fullName evidence="3">ubiquitinyl hydrolase 1</fullName>
        <ecNumber evidence="3">3.4.19.12</ecNumber>
    </recommendedName>
</protein>
<proteinExistence type="inferred from homology"/>
<feature type="coiled-coil region" evidence="4">
    <location>
        <begin position="97"/>
        <end position="143"/>
    </location>
</feature>
<feature type="compositionally biased region" description="Polar residues" evidence="5">
    <location>
        <begin position="573"/>
        <end position="591"/>
    </location>
</feature>
<dbReference type="InterPro" id="IPR036873">
    <property type="entry name" value="Rhodanese-like_dom_sf"/>
</dbReference>
<reference evidence="7" key="1">
    <citation type="submission" date="2020-11" db="EMBL/GenBank/DDBJ databases">
        <authorList>
            <person name="Whiteford S."/>
        </authorList>
    </citation>
    <scope>NUCLEOTIDE SEQUENCE</scope>
</reference>
<feature type="compositionally biased region" description="Basic residues" evidence="5">
    <location>
        <begin position="675"/>
        <end position="685"/>
    </location>
</feature>
<keyword evidence="4" id="KW-0175">Coiled coil</keyword>
<gene>
    <name evidence="7" type="ORF">PLXY2_LOCUS13690</name>
</gene>
<feature type="compositionally biased region" description="Basic and acidic residues" evidence="5">
    <location>
        <begin position="860"/>
        <end position="869"/>
    </location>
</feature>
<organism evidence="7 8">
    <name type="scientific">Plutella xylostella</name>
    <name type="common">Diamondback moth</name>
    <name type="synonym">Plutella maculipennis</name>
    <dbReference type="NCBI Taxonomy" id="51655"/>
    <lineage>
        <taxon>Eukaryota</taxon>
        <taxon>Metazoa</taxon>
        <taxon>Ecdysozoa</taxon>
        <taxon>Arthropoda</taxon>
        <taxon>Hexapoda</taxon>
        <taxon>Insecta</taxon>
        <taxon>Pterygota</taxon>
        <taxon>Neoptera</taxon>
        <taxon>Endopterygota</taxon>
        <taxon>Lepidoptera</taxon>
        <taxon>Glossata</taxon>
        <taxon>Ditrysia</taxon>
        <taxon>Yponomeutoidea</taxon>
        <taxon>Plutellidae</taxon>
        <taxon>Plutella</taxon>
    </lineage>
</organism>
<comment type="caution">
    <text evidence="7">The sequence shown here is derived from an EMBL/GenBank/DDBJ whole genome shotgun (WGS) entry which is preliminary data.</text>
</comment>
<feature type="domain" description="USP" evidence="6">
    <location>
        <begin position="1027"/>
        <end position="1399"/>
    </location>
</feature>
<evidence type="ECO:0000256" key="2">
    <source>
        <dbReference type="ARBA" id="ARBA00009085"/>
    </source>
</evidence>
<dbReference type="PROSITE" id="PS00972">
    <property type="entry name" value="USP_1"/>
    <property type="match status" value="1"/>
</dbReference>
<accession>A0A8S4G929</accession>
<feature type="region of interest" description="Disordered" evidence="5">
    <location>
        <begin position="845"/>
        <end position="869"/>
    </location>
</feature>
<feature type="region of interest" description="Disordered" evidence="5">
    <location>
        <begin position="285"/>
        <end position="305"/>
    </location>
</feature>
<dbReference type="InterPro" id="IPR028889">
    <property type="entry name" value="USP"/>
</dbReference>
<evidence type="ECO:0000313" key="8">
    <source>
        <dbReference type="Proteomes" id="UP000653454"/>
    </source>
</evidence>
<comment type="similarity">
    <text evidence="2">Belongs to the peptidase C19 family.</text>
</comment>
<dbReference type="Pfam" id="PF00443">
    <property type="entry name" value="UCH"/>
    <property type="match status" value="1"/>
</dbReference>
<dbReference type="PROSITE" id="PS50235">
    <property type="entry name" value="USP_3"/>
    <property type="match status" value="1"/>
</dbReference>
<dbReference type="Gene3D" id="3.90.70.10">
    <property type="entry name" value="Cysteine proteinases"/>
    <property type="match status" value="1"/>
</dbReference>
<dbReference type="PANTHER" id="PTHR21646:SF46">
    <property type="entry name" value="UBIQUITIN CARBOXYL-TERMINAL HYDROLASE"/>
    <property type="match status" value="1"/>
</dbReference>
<dbReference type="EC" id="3.4.19.12" evidence="3"/>
<dbReference type="EMBL" id="CAJHNJ030000103">
    <property type="protein sequence ID" value="CAG9135422.1"/>
    <property type="molecule type" value="Genomic_DNA"/>
</dbReference>
<feature type="region of interest" description="Disordered" evidence="5">
    <location>
        <begin position="675"/>
        <end position="694"/>
    </location>
</feature>
<dbReference type="InterPro" id="IPR015063">
    <property type="entry name" value="USP8_dimer"/>
</dbReference>
<evidence type="ECO:0000256" key="4">
    <source>
        <dbReference type="SAM" id="Coils"/>
    </source>
</evidence>